<organism evidence="3 4">
    <name type="scientific">Tortispora caseinolytica NRRL Y-17796</name>
    <dbReference type="NCBI Taxonomy" id="767744"/>
    <lineage>
        <taxon>Eukaryota</taxon>
        <taxon>Fungi</taxon>
        <taxon>Dikarya</taxon>
        <taxon>Ascomycota</taxon>
        <taxon>Saccharomycotina</taxon>
        <taxon>Trigonopsidomycetes</taxon>
        <taxon>Trigonopsidales</taxon>
        <taxon>Trigonopsidaceae</taxon>
        <taxon>Tortispora</taxon>
    </lineage>
</organism>
<reference evidence="4" key="1">
    <citation type="submission" date="2016-02" db="EMBL/GenBank/DDBJ databases">
        <title>Comparative genomics of biotechnologically important yeasts.</title>
        <authorList>
            <consortium name="DOE Joint Genome Institute"/>
            <person name="Riley R."/>
            <person name="Haridas S."/>
            <person name="Wolfe K.H."/>
            <person name="Lopes M.R."/>
            <person name="Hittinger C.T."/>
            <person name="Goker M."/>
            <person name="Salamov A."/>
            <person name="Wisecaver J."/>
            <person name="Long T.M."/>
            <person name="Aerts A.L."/>
            <person name="Barry K."/>
            <person name="Choi C."/>
            <person name="Clum A."/>
            <person name="Coughlan A.Y."/>
            <person name="Deshpande S."/>
            <person name="Douglass A.P."/>
            <person name="Hanson S.J."/>
            <person name="Klenk H.-P."/>
            <person name="Labutti K."/>
            <person name="Lapidus A."/>
            <person name="Lindquist E."/>
            <person name="Lipzen A."/>
            <person name="Meier-Kolthoff J.P."/>
            <person name="Ohm R.A."/>
            <person name="Otillar R.P."/>
            <person name="Pangilinan J."/>
            <person name="Peng Y."/>
            <person name="Rokas A."/>
            <person name="Rosa C.A."/>
            <person name="Scheuner C."/>
            <person name="Sibirny A.A."/>
            <person name="Slot J.C."/>
            <person name="Stielow J.B."/>
            <person name="Sun H."/>
            <person name="Kurtzman C.P."/>
            <person name="Blackwell M."/>
            <person name="Jeffries T.W."/>
            <person name="Grigoriev I.V."/>
        </authorList>
    </citation>
    <scope>NUCLEOTIDE SEQUENCE [LARGE SCALE GENOMIC DNA]</scope>
    <source>
        <strain evidence="4">NRRL Y-17796</strain>
    </source>
</reference>
<dbReference type="SUPFAM" id="SSF48179">
    <property type="entry name" value="6-phosphogluconate dehydrogenase C-terminal domain-like"/>
    <property type="match status" value="2"/>
</dbReference>
<dbReference type="GO" id="GO:0070403">
    <property type="term" value="F:NAD+ binding"/>
    <property type="evidence" value="ECO:0007669"/>
    <property type="project" value="TreeGrafter"/>
</dbReference>
<dbReference type="Pfam" id="PF20463">
    <property type="entry name" value="PDH_C"/>
    <property type="match status" value="1"/>
</dbReference>
<dbReference type="InterPro" id="IPR046825">
    <property type="entry name" value="PDH_C"/>
</dbReference>
<dbReference type="GO" id="GO:0050661">
    <property type="term" value="F:NADP binding"/>
    <property type="evidence" value="ECO:0007669"/>
    <property type="project" value="InterPro"/>
</dbReference>
<dbReference type="GO" id="GO:0008977">
    <property type="term" value="F:prephenate dehydrogenase (NAD+) activity"/>
    <property type="evidence" value="ECO:0007669"/>
    <property type="project" value="InterPro"/>
</dbReference>
<dbReference type="InterPro" id="IPR036291">
    <property type="entry name" value="NAD(P)-bd_dom_sf"/>
</dbReference>
<keyword evidence="1" id="KW-0560">Oxidoreductase</keyword>
<dbReference type="Gene3D" id="3.40.50.720">
    <property type="entry name" value="NAD(P)-binding Rossmann-like Domain"/>
    <property type="match status" value="1"/>
</dbReference>
<dbReference type="InterPro" id="IPR006115">
    <property type="entry name" value="6PGDH_NADP-bd"/>
</dbReference>
<dbReference type="PANTHER" id="PTHR21363">
    <property type="entry name" value="PREPHENATE DEHYDROGENASE"/>
    <property type="match status" value="1"/>
</dbReference>
<evidence type="ECO:0000313" key="3">
    <source>
        <dbReference type="EMBL" id="ODV88590.1"/>
    </source>
</evidence>
<keyword evidence="4" id="KW-1185">Reference proteome</keyword>
<dbReference type="Gene3D" id="1.10.3660.10">
    <property type="entry name" value="6-phosphogluconate dehydrogenase C-terminal like domain"/>
    <property type="match status" value="2"/>
</dbReference>
<name>A0A1E4TA11_9ASCO</name>
<dbReference type="Proteomes" id="UP000095023">
    <property type="component" value="Unassembled WGS sequence"/>
</dbReference>
<evidence type="ECO:0000256" key="1">
    <source>
        <dbReference type="ARBA" id="ARBA00023002"/>
    </source>
</evidence>
<dbReference type="InterPro" id="IPR008927">
    <property type="entry name" value="6-PGluconate_DH-like_C_sf"/>
</dbReference>
<dbReference type="AlphaFoldDB" id="A0A1E4TA11"/>
<dbReference type="InterPro" id="IPR003099">
    <property type="entry name" value="Prephen_DH"/>
</dbReference>
<evidence type="ECO:0000313" key="4">
    <source>
        <dbReference type="Proteomes" id="UP000095023"/>
    </source>
</evidence>
<dbReference type="OrthoDB" id="5399569at2759"/>
<dbReference type="PANTHER" id="PTHR21363:SF0">
    <property type="entry name" value="PREPHENATE DEHYDROGENASE [NADP(+)]"/>
    <property type="match status" value="1"/>
</dbReference>
<evidence type="ECO:0000259" key="2">
    <source>
        <dbReference type="PROSITE" id="PS51176"/>
    </source>
</evidence>
<dbReference type="GO" id="GO:0006571">
    <property type="term" value="P:tyrosine biosynthetic process"/>
    <property type="evidence" value="ECO:0007669"/>
    <property type="project" value="InterPro"/>
</dbReference>
<dbReference type="EMBL" id="KV453843">
    <property type="protein sequence ID" value="ODV88590.1"/>
    <property type="molecule type" value="Genomic_DNA"/>
</dbReference>
<proteinExistence type="predicted"/>
<dbReference type="PROSITE" id="PS51176">
    <property type="entry name" value="PDH_ADH"/>
    <property type="match status" value="1"/>
</dbReference>
<dbReference type="InterPro" id="IPR050812">
    <property type="entry name" value="Preph/Arog_dehydrog"/>
</dbReference>
<dbReference type="Pfam" id="PF03446">
    <property type="entry name" value="NAD_binding_2"/>
    <property type="match status" value="1"/>
</dbReference>
<sequence>MATVKAIGIVGMGDMGKLYARRFAQAGYTVYASDISARYDELCAEYSNSESIKILKNGIQVARLADLLLFSVEAENIESATSQIAPSAKPGAIIGGQSSCKSIEVEALAKYAPDDCEIICLHSMHSASVDPQGQPLIVVPFRVFDHKSSTAQLTDICATTFGSRIAVLSASEHDRITAATQAATHAAFLAMGSAWLANNQYPWVIGRYAGGIENVKINISLRIFSSKWHVYAGLAIYNPAAHEQILQYSRSVTELFTLFIQGDKETLRSRLYNVRDTLFSPERSQSHKLLLSDDLLDEYSLSTVPKDERTPNSHLSLLAVGDCWYRLGINPFDHMICSTPIFRILIGVTEYVFATSLLDDAINTGINDHSFRHDDLEFTLAARSWADVVAAGSFDLYKHRFEKVSQFFVPQKDDALAVGNKMIQKILHHTTTS</sequence>
<dbReference type="SUPFAM" id="SSF51735">
    <property type="entry name" value="NAD(P)-binding Rossmann-fold domains"/>
    <property type="match status" value="1"/>
</dbReference>
<accession>A0A1E4TA11</accession>
<gene>
    <name evidence="3" type="ORF">CANCADRAFT_125622</name>
</gene>
<protein>
    <recommendedName>
        <fullName evidence="2">Prephenate/arogenate dehydrogenase domain-containing protein</fullName>
    </recommendedName>
</protein>
<feature type="domain" description="Prephenate/arogenate dehydrogenase" evidence="2">
    <location>
        <begin position="5"/>
        <end position="289"/>
    </location>
</feature>
<dbReference type="GO" id="GO:0004665">
    <property type="term" value="F:prephenate dehydrogenase (NADP+) activity"/>
    <property type="evidence" value="ECO:0007669"/>
    <property type="project" value="InterPro"/>
</dbReference>